<dbReference type="InterPro" id="IPR017006">
    <property type="entry name" value="UCP032756"/>
</dbReference>
<evidence type="ECO:0008006" key="6">
    <source>
        <dbReference type="Google" id="ProtNLM"/>
    </source>
</evidence>
<accession>A0A510DUX1</accession>
<name>A0A510E2K8_9CREN</name>
<dbReference type="RefSeq" id="WP_054845632.1">
    <property type="nucleotide sequence ID" value="NZ_AP018929.1"/>
</dbReference>
<organism evidence="3 5">
    <name type="scientific">Sulfuracidifex tepidarius</name>
    <dbReference type="NCBI Taxonomy" id="1294262"/>
    <lineage>
        <taxon>Archaea</taxon>
        <taxon>Thermoproteota</taxon>
        <taxon>Thermoprotei</taxon>
        <taxon>Sulfolobales</taxon>
        <taxon>Sulfolobaceae</taxon>
        <taxon>Sulfuracidifex</taxon>
    </lineage>
</organism>
<dbReference type="Pfam" id="PF10051">
    <property type="entry name" value="DUF2286"/>
    <property type="match status" value="1"/>
</dbReference>
<dbReference type="STRING" id="1294262.GCA_001316085_01242"/>
<reference evidence="3 4" key="2">
    <citation type="journal article" date="2020" name="Int. J. Syst. Evol. Microbiol.">
        <title>Sulfuracidifex tepidarius gen. nov., sp. nov. and transfer of Sulfolobus metallicus Huber and Stetter 1992 to the genus Sulfuracidifex as Sulfuracidifex metallicus comb. nov.</title>
        <authorList>
            <person name="Itoh T."/>
            <person name="Miura T."/>
            <person name="Sakai H.D."/>
            <person name="Kato S."/>
            <person name="Ohkuma M."/>
            <person name="Takashina T."/>
        </authorList>
    </citation>
    <scope>NUCLEOTIDE SEQUENCE</scope>
    <source>
        <strain evidence="2 4">IC-006</strain>
        <strain evidence="3">IC-007</strain>
    </source>
</reference>
<dbReference type="OrthoDB" id="15027at2157"/>
<gene>
    <name evidence="2" type="ORF">IC006_1278</name>
    <name evidence="3" type="ORF">IC007_1253</name>
</gene>
<evidence type="ECO:0000256" key="1">
    <source>
        <dbReference type="SAM" id="MobiDB-lite"/>
    </source>
</evidence>
<evidence type="ECO:0000313" key="2">
    <source>
        <dbReference type="EMBL" id="BBG23977.1"/>
    </source>
</evidence>
<feature type="compositionally biased region" description="Acidic residues" evidence="1">
    <location>
        <begin position="136"/>
        <end position="149"/>
    </location>
</feature>
<reference evidence="5" key="1">
    <citation type="submission" date="2018-09" db="EMBL/GenBank/DDBJ databases">
        <title>Complete Genome Sequencing of Sulfolobus sp. JCM 16834.</title>
        <authorList>
            <person name="Kato S."/>
            <person name="Itoh T."/>
            <person name="Ohkuma M."/>
        </authorList>
    </citation>
    <scope>NUCLEOTIDE SEQUENCE [LARGE SCALE GENOMIC DNA]</scope>
    <source>
        <strain evidence="5">IC-007</strain>
    </source>
</reference>
<evidence type="ECO:0000313" key="4">
    <source>
        <dbReference type="Proteomes" id="UP000322983"/>
    </source>
</evidence>
<dbReference type="GeneID" id="41717596"/>
<feature type="region of interest" description="Disordered" evidence="1">
    <location>
        <begin position="125"/>
        <end position="149"/>
    </location>
</feature>
<dbReference type="EMBL" id="AP018929">
    <property type="protein sequence ID" value="BBG23977.1"/>
    <property type="molecule type" value="Genomic_DNA"/>
</dbReference>
<evidence type="ECO:0000313" key="5">
    <source>
        <dbReference type="Proteomes" id="UP000325030"/>
    </source>
</evidence>
<evidence type="ECO:0000313" key="3">
    <source>
        <dbReference type="EMBL" id="BBG26732.1"/>
    </source>
</evidence>
<keyword evidence="4" id="KW-1185">Reference proteome</keyword>
<dbReference type="Proteomes" id="UP000322983">
    <property type="component" value="Chromosome"/>
</dbReference>
<feature type="compositionally biased region" description="Basic and acidic residues" evidence="1">
    <location>
        <begin position="125"/>
        <end position="135"/>
    </location>
</feature>
<protein>
    <recommendedName>
        <fullName evidence="6">DUF2286 domain-containing protein</fullName>
    </recommendedName>
</protein>
<dbReference type="AlphaFoldDB" id="A0A510E2K8"/>
<accession>A0A510E2K8</accession>
<dbReference type="KEGG" id="step:IC006_1278"/>
<dbReference type="Proteomes" id="UP000325030">
    <property type="component" value="Chromosome"/>
</dbReference>
<dbReference type="EMBL" id="AP018930">
    <property type="protein sequence ID" value="BBG26732.1"/>
    <property type="molecule type" value="Genomic_DNA"/>
</dbReference>
<sequence>MKILVLKSEDGKITSDETVEGEIGQVVKDTANKALSEWNEESSDFIIIKDFHEVRIPLPLNPKMYDVLKKFSMSKQEKFAIVKIPSYVISFDNLWMDNDSIDRKVYVVSYFLDDKTKQELMEDAVKLTSPEKEEKEQEAEIEEEEDEEL</sequence>
<proteinExistence type="predicted"/>